<dbReference type="Proteomes" id="UP000077875">
    <property type="component" value="Chromosome"/>
</dbReference>
<proteinExistence type="predicted"/>
<dbReference type="EMBL" id="CP015243">
    <property type="protein sequence ID" value="ANF56804.1"/>
    <property type="molecule type" value="Genomic_DNA"/>
</dbReference>
<name>A0A172YC55_9GAMM</name>
<reference evidence="2 3" key="1">
    <citation type="submission" date="2016-04" db="EMBL/GenBank/DDBJ databases">
        <title>Complete Genome Sequence of Halotalea alkalilenta IHB B 13600.</title>
        <authorList>
            <person name="Swarnkar M.K."/>
            <person name="Sharma A."/>
            <person name="Kaushal K."/>
            <person name="Soni R."/>
            <person name="Rana S."/>
            <person name="Singh A.K."/>
            <person name="Gulati A."/>
        </authorList>
    </citation>
    <scope>NUCLEOTIDE SEQUENCE [LARGE SCALE GENOMIC DNA]</scope>
    <source>
        <strain evidence="2 3">IHB B 13600</strain>
    </source>
</reference>
<dbReference type="Gene3D" id="3.40.50.1820">
    <property type="entry name" value="alpha/beta hydrolase"/>
    <property type="match status" value="1"/>
</dbReference>
<gene>
    <name evidence="2" type="ORF">A5892_04420</name>
</gene>
<keyword evidence="3" id="KW-1185">Reference proteome</keyword>
<protein>
    <recommendedName>
        <fullName evidence="1">AB hydrolase-1 domain-containing protein</fullName>
    </recommendedName>
</protein>
<dbReference type="PANTHER" id="PTHR47914">
    <property type="entry name" value="ALPHA/BETA-HYDROLASES SUPERFAMILY PROTEIN"/>
    <property type="match status" value="1"/>
</dbReference>
<dbReference type="PANTHER" id="PTHR47914:SF1">
    <property type="entry name" value="ALPHA_BETA-HYDROLASES SUPERFAMILY PROTEIN"/>
    <property type="match status" value="1"/>
</dbReference>
<dbReference type="InterPro" id="IPR000073">
    <property type="entry name" value="AB_hydrolase_1"/>
</dbReference>
<dbReference type="SUPFAM" id="SSF53474">
    <property type="entry name" value="alpha/beta-Hydrolases"/>
    <property type="match status" value="1"/>
</dbReference>
<dbReference type="STRING" id="376489.A5892_04420"/>
<dbReference type="KEGG" id="haa:A5892_04420"/>
<dbReference type="Pfam" id="PF12697">
    <property type="entry name" value="Abhydrolase_6"/>
    <property type="match status" value="1"/>
</dbReference>
<dbReference type="RefSeq" id="WP_064121772.1">
    <property type="nucleotide sequence ID" value="NZ_CP015243.1"/>
</dbReference>
<organism evidence="2 3">
    <name type="scientific">Halotalea alkalilenta</name>
    <dbReference type="NCBI Taxonomy" id="376489"/>
    <lineage>
        <taxon>Bacteria</taxon>
        <taxon>Pseudomonadati</taxon>
        <taxon>Pseudomonadota</taxon>
        <taxon>Gammaproteobacteria</taxon>
        <taxon>Oceanospirillales</taxon>
        <taxon>Halomonadaceae</taxon>
        <taxon>Halotalea</taxon>
    </lineage>
</organism>
<sequence>MNQSEETFSWQWQGKSMTVGVTRCGAGPTLLMLPALSTISTRHEMLALQRLLGARYATVAVDWPGFGELPRPRMRWTPDVLGAFVIALLAHYAPRYAVAAGHGAGYLLEALSREDAVALSSVEAAALLAPTWRGPLPTMANCPQTRRDRPLYRRLRRAVDAPLLGPLLYRLNVCGPLVRKMSTEHVYEDPHWLDDPQRMASKRAVLEAENARFASVRFVTGALDPFISREAFLDAASAAGIPLLALVPELAPKRSKAEMLALGTLDRVTLELLPHGRLASHEEFPAQAARCIEEWGQFSYDRPGD</sequence>
<evidence type="ECO:0000313" key="2">
    <source>
        <dbReference type="EMBL" id="ANF56804.1"/>
    </source>
</evidence>
<evidence type="ECO:0000259" key="1">
    <source>
        <dbReference type="Pfam" id="PF12697"/>
    </source>
</evidence>
<feature type="domain" description="AB hydrolase-1" evidence="1">
    <location>
        <begin position="47"/>
        <end position="242"/>
    </location>
</feature>
<accession>A0A172YC55</accession>
<evidence type="ECO:0000313" key="3">
    <source>
        <dbReference type="Proteomes" id="UP000077875"/>
    </source>
</evidence>
<dbReference type="InterPro" id="IPR029058">
    <property type="entry name" value="AB_hydrolase_fold"/>
</dbReference>
<dbReference type="AlphaFoldDB" id="A0A172YC55"/>